<evidence type="ECO:0000313" key="2">
    <source>
        <dbReference type="EMBL" id="GBP29700.1"/>
    </source>
</evidence>
<sequence length="103" mass="11815">MSLDSFFERGYYERGFGQRTRISKTHNPARYHVDAKCKPSHKAPWLTAIKPKAMGVSRARAPRRPHKSPSGGALSTTRLMRAIALRTSLRLERDVITKYLQEF</sequence>
<protein>
    <submittedName>
        <fullName evidence="2">Uncharacterized protein</fullName>
    </submittedName>
</protein>
<dbReference type="AlphaFoldDB" id="A0A4C1UU04"/>
<proteinExistence type="predicted"/>
<comment type="caution">
    <text evidence="2">The sequence shown here is derived from an EMBL/GenBank/DDBJ whole genome shotgun (WGS) entry which is preliminary data.</text>
</comment>
<dbReference type="Proteomes" id="UP000299102">
    <property type="component" value="Unassembled WGS sequence"/>
</dbReference>
<dbReference type="EMBL" id="BGZK01000223">
    <property type="protein sequence ID" value="GBP29700.1"/>
    <property type="molecule type" value="Genomic_DNA"/>
</dbReference>
<keyword evidence="3" id="KW-1185">Reference proteome</keyword>
<name>A0A4C1UU04_EUMVA</name>
<reference evidence="2 3" key="1">
    <citation type="journal article" date="2019" name="Commun. Biol.">
        <title>The bagworm genome reveals a unique fibroin gene that provides high tensile strength.</title>
        <authorList>
            <person name="Kono N."/>
            <person name="Nakamura H."/>
            <person name="Ohtoshi R."/>
            <person name="Tomita M."/>
            <person name="Numata K."/>
            <person name="Arakawa K."/>
        </authorList>
    </citation>
    <scope>NUCLEOTIDE SEQUENCE [LARGE SCALE GENOMIC DNA]</scope>
</reference>
<evidence type="ECO:0000313" key="3">
    <source>
        <dbReference type="Proteomes" id="UP000299102"/>
    </source>
</evidence>
<feature type="region of interest" description="Disordered" evidence="1">
    <location>
        <begin position="54"/>
        <end position="75"/>
    </location>
</feature>
<organism evidence="2 3">
    <name type="scientific">Eumeta variegata</name>
    <name type="common">Bagworm moth</name>
    <name type="synonym">Eumeta japonica</name>
    <dbReference type="NCBI Taxonomy" id="151549"/>
    <lineage>
        <taxon>Eukaryota</taxon>
        <taxon>Metazoa</taxon>
        <taxon>Ecdysozoa</taxon>
        <taxon>Arthropoda</taxon>
        <taxon>Hexapoda</taxon>
        <taxon>Insecta</taxon>
        <taxon>Pterygota</taxon>
        <taxon>Neoptera</taxon>
        <taxon>Endopterygota</taxon>
        <taxon>Lepidoptera</taxon>
        <taxon>Glossata</taxon>
        <taxon>Ditrysia</taxon>
        <taxon>Tineoidea</taxon>
        <taxon>Psychidae</taxon>
        <taxon>Oiketicinae</taxon>
        <taxon>Eumeta</taxon>
    </lineage>
</organism>
<accession>A0A4C1UU04</accession>
<gene>
    <name evidence="2" type="ORF">EVAR_13623_1</name>
</gene>
<evidence type="ECO:0000256" key="1">
    <source>
        <dbReference type="SAM" id="MobiDB-lite"/>
    </source>
</evidence>